<evidence type="ECO:0000259" key="1">
    <source>
        <dbReference type="Pfam" id="PF00293"/>
    </source>
</evidence>
<dbReference type="Proteomes" id="UP000199159">
    <property type="component" value="Unassembled WGS sequence"/>
</dbReference>
<proteinExistence type="predicted"/>
<evidence type="ECO:0000313" key="3">
    <source>
        <dbReference type="Proteomes" id="UP000199159"/>
    </source>
</evidence>
<protein>
    <submittedName>
        <fullName evidence="2">NUDIX domain-containing protein</fullName>
    </submittedName>
</protein>
<reference evidence="3" key="1">
    <citation type="submission" date="2016-10" db="EMBL/GenBank/DDBJ databases">
        <authorList>
            <person name="Varghese N."/>
            <person name="Submissions S."/>
        </authorList>
    </citation>
    <scope>NUCLEOTIDE SEQUENCE [LARGE SCALE GENOMIC DNA]</scope>
    <source>
        <strain evidence="3">IBRC-M10078</strain>
    </source>
</reference>
<accession>A0A1H0T5F7</accession>
<gene>
    <name evidence="2" type="ORF">SAMN05216565_103298</name>
</gene>
<dbReference type="EMBL" id="FNJU01000003">
    <property type="protein sequence ID" value="SDP49312.1"/>
    <property type="molecule type" value="Genomic_DNA"/>
</dbReference>
<dbReference type="InterPro" id="IPR000086">
    <property type="entry name" value="NUDIX_hydrolase_dom"/>
</dbReference>
<dbReference type="RefSeq" id="WP_175490230.1">
    <property type="nucleotide sequence ID" value="NZ_FNJU01000003.1"/>
</dbReference>
<dbReference type="CDD" id="cd02883">
    <property type="entry name" value="NUDIX_Hydrolase"/>
    <property type="match status" value="1"/>
</dbReference>
<feature type="domain" description="Nudix hydrolase" evidence="1">
    <location>
        <begin position="5"/>
        <end position="43"/>
    </location>
</feature>
<evidence type="ECO:0000313" key="2">
    <source>
        <dbReference type="EMBL" id="SDP49312.1"/>
    </source>
</evidence>
<sequence length="54" mass="6304">MISQAIIIKDNKLLMVKQYVQRGDIVWNFPGGGIERNETPEQAYEGRQVPRRFI</sequence>
<organism evidence="2 3">
    <name type="scientific">Litchfieldia salsa</name>
    <dbReference type="NCBI Taxonomy" id="930152"/>
    <lineage>
        <taxon>Bacteria</taxon>
        <taxon>Bacillati</taxon>
        <taxon>Bacillota</taxon>
        <taxon>Bacilli</taxon>
        <taxon>Bacillales</taxon>
        <taxon>Bacillaceae</taxon>
        <taxon>Litchfieldia</taxon>
    </lineage>
</organism>
<keyword evidence="3" id="KW-1185">Reference proteome</keyword>
<dbReference type="Pfam" id="PF00293">
    <property type="entry name" value="NUDIX"/>
    <property type="match status" value="1"/>
</dbReference>
<dbReference type="InterPro" id="IPR015797">
    <property type="entry name" value="NUDIX_hydrolase-like_dom_sf"/>
</dbReference>
<dbReference type="Gene3D" id="3.90.79.10">
    <property type="entry name" value="Nucleoside Triphosphate Pyrophosphohydrolase"/>
    <property type="match status" value="1"/>
</dbReference>
<name>A0A1H0T5F7_9BACI</name>
<dbReference type="SUPFAM" id="SSF55811">
    <property type="entry name" value="Nudix"/>
    <property type="match status" value="1"/>
</dbReference>
<dbReference type="AlphaFoldDB" id="A0A1H0T5F7"/>